<dbReference type="EMBL" id="UINC01038535">
    <property type="protein sequence ID" value="SVB35681.1"/>
    <property type="molecule type" value="Genomic_DNA"/>
</dbReference>
<evidence type="ECO:0000313" key="1">
    <source>
        <dbReference type="EMBL" id="SVB35681.1"/>
    </source>
</evidence>
<feature type="non-terminal residue" evidence="1">
    <location>
        <position position="64"/>
    </location>
</feature>
<name>A0A382DDD2_9ZZZZ</name>
<accession>A0A382DDD2</accession>
<dbReference type="Gene3D" id="3.10.580.10">
    <property type="entry name" value="CBS-domain"/>
    <property type="match status" value="1"/>
</dbReference>
<organism evidence="1">
    <name type="scientific">marine metagenome</name>
    <dbReference type="NCBI Taxonomy" id="408172"/>
    <lineage>
        <taxon>unclassified sequences</taxon>
        <taxon>metagenomes</taxon>
        <taxon>ecological metagenomes</taxon>
    </lineage>
</organism>
<gene>
    <name evidence="1" type="ORF">METZ01_LOCUS188535</name>
</gene>
<dbReference type="AlphaFoldDB" id="A0A382DDD2"/>
<feature type="non-terminal residue" evidence="1">
    <location>
        <position position="1"/>
    </location>
</feature>
<protein>
    <submittedName>
        <fullName evidence="1">Uncharacterized protein</fullName>
    </submittedName>
</protein>
<dbReference type="InterPro" id="IPR046342">
    <property type="entry name" value="CBS_dom_sf"/>
</dbReference>
<sequence length="64" mass="7669">MSSLIKKLISFYKPKEDDLESFFDFMNSDQWSEFIGQDEIRMIRGVFEVSELQVRDIMIPRSNM</sequence>
<reference evidence="1" key="1">
    <citation type="submission" date="2018-05" db="EMBL/GenBank/DDBJ databases">
        <authorList>
            <person name="Lanie J.A."/>
            <person name="Ng W.-L."/>
            <person name="Kazmierczak K.M."/>
            <person name="Andrzejewski T.M."/>
            <person name="Davidsen T.M."/>
            <person name="Wayne K.J."/>
            <person name="Tettelin H."/>
            <person name="Glass J.I."/>
            <person name="Rusch D."/>
            <person name="Podicherti R."/>
            <person name="Tsui H.-C.T."/>
            <person name="Winkler M.E."/>
        </authorList>
    </citation>
    <scope>NUCLEOTIDE SEQUENCE</scope>
</reference>
<proteinExistence type="predicted"/>